<accession>A0A518D5A8</accession>
<dbReference type="KEGG" id="pnd:Pla175_00030"/>
<evidence type="ECO:0000313" key="2">
    <source>
        <dbReference type="Proteomes" id="UP000317429"/>
    </source>
</evidence>
<dbReference type="InterPro" id="IPR007922">
    <property type="entry name" value="DciA-like"/>
</dbReference>
<evidence type="ECO:0000313" key="1">
    <source>
        <dbReference type="EMBL" id="QDU86653.1"/>
    </source>
</evidence>
<sequence length="126" mass="14382">MTSPDQQLTETLAELNRRRELAQKRFHGRQPKGLKRVMGDLITKRGYGKPQTEGRMAEAWAAAVGPNFAPRSRAGKLWRGRLEITVTSSVMMQELDHQKKRLVERLAELLPEAGVKDLRFRVGRMS</sequence>
<dbReference type="Pfam" id="PF05258">
    <property type="entry name" value="DciA"/>
    <property type="match status" value="1"/>
</dbReference>
<dbReference type="EMBL" id="CP036291">
    <property type="protein sequence ID" value="QDU86653.1"/>
    <property type="molecule type" value="Genomic_DNA"/>
</dbReference>
<gene>
    <name evidence="1" type="ORF">Pla175_00030</name>
</gene>
<dbReference type="PANTHER" id="PTHR36456">
    <property type="entry name" value="UPF0232 PROTEIN SCO3875"/>
    <property type="match status" value="1"/>
</dbReference>
<dbReference type="Proteomes" id="UP000317429">
    <property type="component" value="Chromosome"/>
</dbReference>
<protein>
    <recommendedName>
        <fullName evidence="3">DUF721 domain-containing protein</fullName>
    </recommendedName>
</protein>
<dbReference type="PANTHER" id="PTHR36456:SF1">
    <property type="entry name" value="UPF0232 PROTEIN SCO3875"/>
    <property type="match status" value="1"/>
</dbReference>
<dbReference type="AlphaFoldDB" id="A0A518D5A8"/>
<name>A0A518D5A8_9BACT</name>
<dbReference type="RefSeq" id="WP_145280077.1">
    <property type="nucleotide sequence ID" value="NZ_CP036291.1"/>
</dbReference>
<evidence type="ECO:0008006" key="3">
    <source>
        <dbReference type="Google" id="ProtNLM"/>
    </source>
</evidence>
<proteinExistence type="predicted"/>
<dbReference type="OrthoDB" id="290228at2"/>
<keyword evidence="2" id="KW-1185">Reference proteome</keyword>
<organism evidence="1 2">
    <name type="scientific">Pirellulimonas nuda</name>
    <dbReference type="NCBI Taxonomy" id="2528009"/>
    <lineage>
        <taxon>Bacteria</taxon>
        <taxon>Pseudomonadati</taxon>
        <taxon>Planctomycetota</taxon>
        <taxon>Planctomycetia</taxon>
        <taxon>Pirellulales</taxon>
        <taxon>Lacipirellulaceae</taxon>
        <taxon>Pirellulimonas</taxon>
    </lineage>
</organism>
<reference evidence="1 2" key="1">
    <citation type="submission" date="2019-02" db="EMBL/GenBank/DDBJ databases">
        <title>Deep-cultivation of Planctomycetes and their phenomic and genomic characterization uncovers novel biology.</title>
        <authorList>
            <person name="Wiegand S."/>
            <person name="Jogler M."/>
            <person name="Boedeker C."/>
            <person name="Pinto D."/>
            <person name="Vollmers J."/>
            <person name="Rivas-Marin E."/>
            <person name="Kohn T."/>
            <person name="Peeters S.H."/>
            <person name="Heuer A."/>
            <person name="Rast P."/>
            <person name="Oberbeckmann S."/>
            <person name="Bunk B."/>
            <person name="Jeske O."/>
            <person name="Meyerdierks A."/>
            <person name="Storesund J.E."/>
            <person name="Kallscheuer N."/>
            <person name="Luecker S."/>
            <person name="Lage O.M."/>
            <person name="Pohl T."/>
            <person name="Merkel B.J."/>
            <person name="Hornburger P."/>
            <person name="Mueller R.-W."/>
            <person name="Bruemmer F."/>
            <person name="Labrenz M."/>
            <person name="Spormann A.M."/>
            <person name="Op den Camp H."/>
            <person name="Overmann J."/>
            <person name="Amann R."/>
            <person name="Jetten M.S.M."/>
            <person name="Mascher T."/>
            <person name="Medema M.H."/>
            <person name="Devos D.P."/>
            <person name="Kaster A.-K."/>
            <person name="Ovreas L."/>
            <person name="Rohde M."/>
            <person name="Galperin M.Y."/>
            <person name="Jogler C."/>
        </authorList>
    </citation>
    <scope>NUCLEOTIDE SEQUENCE [LARGE SCALE GENOMIC DNA]</scope>
    <source>
        <strain evidence="1 2">Pla175</strain>
    </source>
</reference>